<evidence type="ECO:0000256" key="3">
    <source>
        <dbReference type="ARBA" id="ARBA00022692"/>
    </source>
</evidence>
<evidence type="ECO:0000256" key="5">
    <source>
        <dbReference type="ARBA" id="ARBA00023136"/>
    </source>
</evidence>
<dbReference type="Proteomes" id="UP000830055">
    <property type="component" value="Chromosome"/>
</dbReference>
<gene>
    <name evidence="8" type="ORF">DPPLL_33290</name>
</gene>
<dbReference type="InterPro" id="IPR037185">
    <property type="entry name" value="EmrE-like"/>
</dbReference>
<dbReference type="EMBL" id="AP025516">
    <property type="protein sequence ID" value="BDD88964.1"/>
    <property type="molecule type" value="Genomic_DNA"/>
</dbReference>
<reference evidence="8 9" key="1">
    <citation type="submission" date="2022-01" db="EMBL/GenBank/DDBJ databases">
        <title>Desulfofustis limnae sp. nov., a novel mesophilic sulfate-reducing bacterium isolated from marsh soil.</title>
        <authorList>
            <person name="Watanabe M."/>
            <person name="Takahashi A."/>
            <person name="Kojima H."/>
            <person name="Fukui M."/>
        </authorList>
    </citation>
    <scope>NUCLEOTIDE SEQUENCE [LARGE SCALE GENOMIC DNA]</scope>
    <source>
        <strain evidence="8 9">PPLL</strain>
    </source>
</reference>
<feature type="domain" description="EamA" evidence="7">
    <location>
        <begin position="166"/>
        <end position="301"/>
    </location>
</feature>
<evidence type="ECO:0000256" key="4">
    <source>
        <dbReference type="ARBA" id="ARBA00022989"/>
    </source>
</evidence>
<dbReference type="InterPro" id="IPR000620">
    <property type="entry name" value="EamA_dom"/>
</dbReference>
<feature type="domain" description="EamA" evidence="7">
    <location>
        <begin position="22"/>
        <end position="154"/>
    </location>
</feature>
<feature type="transmembrane region" description="Helical" evidence="6">
    <location>
        <begin position="136"/>
        <end position="154"/>
    </location>
</feature>
<feature type="transmembrane region" description="Helical" evidence="6">
    <location>
        <begin position="113"/>
        <end position="130"/>
    </location>
</feature>
<protein>
    <submittedName>
        <fullName evidence="8">Membrane protein</fullName>
    </submittedName>
</protein>
<keyword evidence="3 6" id="KW-0812">Transmembrane</keyword>
<accession>A0ABM7WDC3</accession>
<feature type="transmembrane region" description="Helical" evidence="6">
    <location>
        <begin position="82"/>
        <end position="101"/>
    </location>
</feature>
<comment type="subcellular location">
    <subcellularLocation>
        <location evidence="1">Cell membrane</location>
        <topology evidence="1">Multi-pass membrane protein</topology>
    </subcellularLocation>
</comment>
<evidence type="ECO:0000256" key="6">
    <source>
        <dbReference type="SAM" id="Phobius"/>
    </source>
</evidence>
<proteinExistence type="predicted"/>
<feature type="transmembrane region" description="Helical" evidence="6">
    <location>
        <begin position="20"/>
        <end position="40"/>
    </location>
</feature>
<dbReference type="PANTHER" id="PTHR32322">
    <property type="entry name" value="INNER MEMBRANE TRANSPORTER"/>
    <property type="match status" value="1"/>
</dbReference>
<feature type="transmembrane region" description="Helical" evidence="6">
    <location>
        <begin position="228"/>
        <end position="247"/>
    </location>
</feature>
<keyword evidence="9" id="KW-1185">Reference proteome</keyword>
<sequence length="308" mass="33167">MTESDEDQPERAAGGQDLPAGAALYALFLCVLFGANAVAIKISLGGLGVFTTAGLRFSLAAAAIWLYARLSGKSLRLNGKQWQQLLLLGLIFFCQLSLFYLGQSRTTATHGTLIVNALPFVVAVLAHFFLTDDRLSATRIIGLTFGFAGVLVLLRDSLEMSREAVTGDLLVLAAVLVWGANAIYSKRIISTFHPAQITFYPMVLATPFFLICGVLFDRPMLTRVDPAILAALFYQTFVTASFGMVAWSSLAKRYGASSLHAFVFIMPISGTSLGVILLGEPLTLNLLGAAALVTVGLLVVNRKRRKLM</sequence>
<evidence type="ECO:0000259" key="7">
    <source>
        <dbReference type="Pfam" id="PF00892"/>
    </source>
</evidence>
<keyword evidence="4 6" id="KW-1133">Transmembrane helix</keyword>
<evidence type="ECO:0000313" key="8">
    <source>
        <dbReference type="EMBL" id="BDD88964.1"/>
    </source>
</evidence>
<dbReference type="PANTHER" id="PTHR32322:SF18">
    <property type="entry name" value="S-ADENOSYLMETHIONINE_S-ADENOSYLHOMOCYSTEINE TRANSPORTER"/>
    <property type="match status" value="1"/>
</dbReference>
<evidence type="ECO:0000256" key="2">
    <source>
        <dbReference type="ARBA" id="ARBA00022475"/>
    </source>
</evidence>
<feature type="transmembrane region" description="Helical" evidence="6">
    <location>
        <begin position="197"/>
        <end position="216"/>
    </location>
</feature>
<name>A0ABM7WDC3_9BACT</name>
<evidence type="ECO:0000313" key="9">
    <source>
        <dbReference type="Proteomes" id="UP000830055"/>
    </source>
</evidence>
<organism evidence="8 9">
    <name type="scientific">Desulfofustis limnaeus</name>
    <dbReference type="NCBI Taxonomy" id="2740163"/>
    <lineage>
        <taxon>Bacteria</taxon>
        <taxon>Pseudomonadati</taxon>
        <taxon>Thermodesulfobacteriota</taxon>
        <taxon>Desulfobulbia</taxon>
        <taxon>Desulfobulbales</taxon>
        <taxon>Desulfocapsaceae</taxon>
        <taxon>Desulfofustis</taxon>
    </lineage>
</organism>
<feature type="transmembrane region" description="Helical" evidence="6">
    <location>
        <begin position="47"/>
        <end position="70"/>
    </location>
</feature>
<dbReference type="SUPFAM" id="SSF103481">
    <property type="entry name" value="Multidrug resistance efflux transporter EmrE"/>
    <property type="match status" value="2"/>
</dbReference>
<keyword evidence="5 6" id="KW-0472">Membrane</keyword>
<evidence type="ECO:0000256" key="1">
    <source>
        <dbReference type="ARBA" id="ARBA00004651"/>
    </source>
</evidence>
<dbReference type="RefSeq" id="WP_284152292.1">
    <property type="nucleotide sequence ID" value="NZ_AP025516.1"/>
</dbReference>
<feature type="transmembrane region" description="Helical" evidence="6">
    <location>
        <begin position="284"/>
        <end position="300"/>
    </location>
</feature>
<feature type="transmembrane region" description="Helical" evidence="6">
    <location>
        <begin position="259"/>
        <end position="278"/>
    </location>
</feature>
<keyword evidence="2" id="KW-1003">Cell membrane</keyword>
<dbReference type="InterPro" id="IPR050638">
    <property type="entry name" value="AA-Vitamin_Transporters"/>
</dbReference>
<dbReference type="Pfam" id="PF00892">
    <property type="entry name" value="EamA"/>
    <property type="match status" value="2"/>
</dbReference>